<evidence type="ECO:0000259" key="1">
    <source>
        <dbReference type="Pfam" id="PF13474"/>
    </source>
</evidence>
<dbReference type="RefSeq" id="WP_154446206.1">
    <property type="nucleotide sequence ID" value="NZ_WIND01000005.1"/>
</dbReference>
<evidence type="ECO:0000313" key="2">
    <source>
        <dbReference type="EMBL" id="MSU89720.1"/>
    </source>
</evidence>
<dbReference type="SUPFAM" id="SSF54427">
    <property type="entry name" value="NTF2-like"/>
    <property type="match status" value="1"/>
</dbReference>
<keyword evidence="3" id="KW-1185">Reference proteome</keyword>
<proteinExistence type="predicted"/>
<reference evidence="2 3" key="1">
    <citation type="submission" date="2019-10" db="EMBL/GenBank/DDBJ databases">
        <title>Cognatihalovulum marinum gen. nov. sp. nov., a new member of the family Rhodobacteraceae isolated from deep seawater of the Northwest Indian Ocean.</title>
        <authorList>
            <person name="Ruan C."/>
            <person name="Wang J."/>
            <person name="Zheng X."/>
            <person name="Song L."/>
            <person name="Zhu Y."/>
            <person name="Huang Y."/>
            <person name="Lu Z."/>
            <person name="Du W."/>
            <person name="Huang L."/>
            <person name="Dai X."/>
        </authorList>
    </citation>
    <scope>NUCLEOTIDE SEQUENCE [LARGE SCALE GENOMIC DNA]</scope>
    <source>
        <strain evidence="2 3">2CG4</strain>
    </source>
</reference>
<dbReference type="AlphaFoldDB" id="A0A6L5Z0U5"/>
<organism evidence="2 3">
    <name type="scientific">Halovulum marinum</name>
    <dbReference type="NCBI Taxonomy" id="2662447"/>
    <lineage>
        <taxon>Bacteria</taxon>
        <taxon>Pseudomonadati</taxon>
        <taxon>Pseudomonadota</taxon>
        <taxon>Alphaproteobacteria</taxon>
        <taxon>Rhodobacterales</taxon>
        <taxon>Paracoccaceae</taxon>
        <taxon>Halovulum</taxon>
    </lineage>
</organism>
<dbReference type="Gene3D" id="3.10.450.50">
    <property type="match status" value="1"/>
</dbReference>
<comment type="caution">
    <text evidence="2">The sequence shown here is derived from an EMBL/GenBank/DDBJ whole genome shotgun (WGS) entry which is preliminary data.</text>
</comment>
<sequence length="153" mass="16251">MASTSDILAASGEFYAALNGMARGDATAMAGVWARRGRATAQHPIGGRDVGHDEVVASFAKVADIAGGGEIRLEDQIIETGSDMAVETGTEIGSLIIAGHEVTIRHRVTNVYRREDGSWKLTHHHTDISPRLLEILDRLNQAAGSTDEVAPPP</sequence>
<protein>
    <submittedName>
        <fullName evidence="2">DUF4440 domain-containing protein</fullName>
    </submittedName>
</protein>
<dbReference type="Pfam" id="PF13474">
    <property type="entry name" value="SnoaL_3"/>
    <property type="match status" value="1"/>
</dbReference>
<dbReference type="InterPro" id="IPR037401">
    <property type="entry name" value="SnoaL-like"/>
</dbReference>
<dbReference type="InterPro" id="IPR032710">
    <property type="entry name" value="NTF2-like_dom_sf"/>
</dbReference>
<dbReference type="EMBL" id="WIND01000005">
    <property type="protein sequence ID" value="MSU89720.1"/>
    <property type="molecule type" value="Genomic_DNA"/>
</dbReference>
<name>A0A6L5Z0U5_9RHOB</name>
<evidence type="ECO:0000313" key="3">
    <source>
        <dbReference type="Proteomes" id="UP000474957"/>
    </source>
</evidence>
<gene>
    <name evidence="2" type="ORF">GE300_08820</name>
</gene>
<feature type="domain" description="SnoaL-like" evidence="1">
    <location>
        <begin position="10"/>
        <end position="125"/>
    </location>
</feature>
<accession>A0A6L5Z0U5</accession>
<dbReference type="Proteomes" id="UP000474957">
    <property type="component" value="Unassembled WGS sequence"/>
</dbReference>